<dbReference type="Proteomes" id="UP000011511">
    <property type="component" value="Unassembled WGS sequence"/>
</dbReference>
<dbReference type="AlphaFoldDB" id="L9ZAW7"/>
<protein>
    <submittedName>
        <fullName evidence="1">Uncharacterized protein</fullName>
    </submittedName>
</protein>
<dbReference type="RefSeq" id="WP_007110764.1">
    <property type="nucleotide sequence ID" value="NZ_AOIK01000043.1"/>
</dbReference>
<reference evidence="1 2" key="1">
    <citation type="journal article" date="2014" name="PLoS Genet.">
        <title>Phylogenetically driven sequencing of extremely halophilic archaea reveals strategies for static and dynamic osmo-response.</title>
        <authorList>
            <person name="Becker E.A."/>
            <person name="Seitzer P.M."/>
            <person name="Tritt A."/>
            <person name="Larsen D."/>
            <person name="Krusor M."/>
            <person name="Yao A.I."/>
            <person name="Wu D."/>
            <person name="Madern D."/>
            <person name="Eisen J.A."/>
            <person name="Darling A.E."/>
            <person name="Facciotti M.T."/>
        </authorList>
    </citation>
    <scope>NUCLEOTIDE SEQUENCE [LARGE SCALE GENOMIC DNA]</scope>
    <source>
        <strain evidence="1 2">JCM 12890</strain>
    </source>
</reference>
<dbReference type="EMBL" id="AOIK01000043">
    <property type="protein sequence ID" value="ELY83620.1"/>
    <property type="molecule type" value="Genomic_DNA"/>
</dbReference>
<gene>
    <name evidence="1" type="ORF">C485_17747</name>
</gene>
<evidence type="ECO:0000313" key="1">
    <source>
        <dbReference type="EMBL" id="ELY83620.1"/>
    </source>
</evidence>
<keyword evidence="2" id="KW-1185">Reference proteome</keyword>
<proteinExistence type="predicted"/>
<name>L9ZAW7_NATA2</name>
<organism evidence="1 2">
    <name type="scientific">Natrinema altunense (strain JCM 12890 / CGMCC 1.3731 / AJ2)</name>
    <dbReference type="NCBI Taxonomy" id="1227494"/>
    <lineage>
        <taxon>Archaea</taxon>
        <taxon>Methanobacteriati</taxon>
        <taxon>Methanobacteriota</taxon>
        <taxon>Stenosarchaea group</taxon>
        <taxon>Halobacteria</taxon>
        <taxon>Halobacteriales</taxon>
        <taxon>Natrialbaceae</taxon>
        <taxon>Natrinema</taxon>
    </lineage>
</organism>
<sequence>MTEESDWVYPTELEYGSNKVGVQASGDYLGVPLSDDLEETGFLQEGEDGWEGRVELSIESEWYGGEEARFILMKPTEENSRYSYKIRTRPTREAKYLVRIPPEWYEHNMANPFYGLEKGDRVTVVVERGEDPAIKVYQMEDYQLRLDAGNVDVDIRLPSVAAGFPLGEALGDGLGDLTVYAYETAENASGAYTVDGVSITVEGLETGYEKTKKTESNYAIFSNFMFGQRARITAEEMDGNRSDSIEERITSGGIFLDNMS</sequence>
<comment type="caution">
    <text evidence="1">The sequence shown here is derived from an EMBL/GenBank/DDBJ whole genome shotgun (WGS) entry which is preliminary data.</text>
</comment>
<evidence type="ECO:0000313" key="2">
    <source>
        <dbReference type="Proteomes" id="UP000011511"/>
    </source>
</evidence>
<accession>L9ZAW7</accession>